<evidence type="ECO:0000313" key="7">
    <source>
        <dbReference type="Proteomes" id="UP001608902"/>
    </source>
</evidence>
<dbReference type="SMART" id="SM00339">
    <property type="entry name" value="FH"/>
    <property type="match status" value="1"/>
</dbReference>
<protein>
    <recommendedName>
        <fullName evidence="5">Fork-head domain-containing protein</fullName>
    </recommendedName>
</protein>
<dbReference type="PANTHER" id="PTHR11829">
    <property type="entry name" value="FORKHEAD BOX PROTEIN"/>
    <property type="match status" value="1"/>
</dbReference>
<reference evidence="6 7" key="1">
    <citation type="submission" date="2024-08" db="EMBL/GenBank/DDBJ databases">
        <title>Gnathostoma spinigerum genome.</title>
        <authorList>
            <person name="Gonzalez-Bertolin B."/>
            <person name="Monzon S."/>
            <person name="Zaballos A."/>
            <person name="Jimenez P."/>
            <person name="Dekumyoy P."/>
            <person name="Varona S."/>
            <person name="Cuesta I."/>
            <person name="Sumanam S."/>
            <person name="Adisakwattana P."/>
            <person name="Gasser R.B."/>
            <person name="Hernandez-Gonzalez A."/>
            <person name="Young N.D."/>
            <person name="Perteguer M.J."/>
        </authorList>
    </citation>
    <scope>NUCLEOTIDE SEQUENCE [LARGE SCALE GENOMIC DNA]</scope>
    <source>
        <strain evidence="6">AL3</strain>
        <tissue evidence="6">Liver</tissue>
    </source>
</reference>
<name>A0ABD6F4D8_9BILA</name>
<evidence type="ECO:0000259" key="5">
    <source>
        <dbReference type="PROSITE" id="PS50039"/>
    </source>
</evidence>
<dbReference type="Gene3D" id="1.10.10.10">
    <property type="entry name" value="Winged helix-like DNA-binding domain superfamily/Winged helix DNA-binding domain"/>
    <property type="match status" value="1"/>
</dbReference>
<dbReference type="PANTHER" id="PTHR11829:SF380">
    <property type="entry name" value="PROTEIN FORK HEAD"/>
    <property type="match status" value="1"/>
</dbReference>
<evidence type="ECO:0000256" key="4">
    <source>
        <dbReference type="SAM" id="MobiDB-lite"/>
    </source>
</evidence>
<dbReference type="InterPro" id="IPR036390">
    <property type="entry name" value="WH_DNA-bd_sf"/>
</dbReference>
<dbReference type="InterPro" id="IPR030456">
    <property type="entry name" value="TF_fork_head_CS_2"/>
</dbReference>
<feature type="region of interest" description="Disordered" evidence="4">
    <location>
        <begin position="83"/>
        <end position="182"/>
    </location>
</feature>
<sequence length="241" mass="26271">MLTLSEIYQFIMNNYAYYRQNQQRSAGWQNSIRHSLSFNDCFVKVPRTPDKPGKGSFWTLHEDCGNMFENGCYLRRQKRFKIGDGKKSNNKKNGHPRVQQIKEESDSSDFSDPKPTLSSEASSPVKMITATQPSHSQQQSQQQPPSSAIQQTAMGSPTSESETNGETIQQTATQNGGGSQNFQSVALSTTSSVSIATGNSQPASVISAVGSVPVNPYGSQYPSFGLYSNGTMSGVTELSQT</sequence>
<dbReference type="PROSITE" id="PS00658">
    <property type="entry name" value="FORK_HEAD_2"/>
    <property type="match status" value="1"/>
</dbReference>
<feature type="compositionally biased region" description="Low complexity" evidence="4">
    <location>
        <begin position="129"/>
        <end position="153"/>
    </location>
</feature>
<dbReference type="EMBL" id="JBGFUD010017897">
    <property type="protein sequence ID" value="MFH4984480.1"/>
    <property type="molecule type" value="Genomic_DNA"/>
</dbReference>
<proteinExistence type="predicted"/>
<dbReference type="InterPro" id="IPR036388">
    <property type="entry name" value="WH-like_DNA-bd_sf"/>
</dbReference>
<accession>A0ABD6F4D8</accession>
<dbReference type="GO" id="GO:0005634">
    <property type="term" value="C:nucleus"/>
    <property type="evidence" value="ECO:0007669"/>
    <property type="project" value="UniProtKB-SubCell"/>
</dbReference>
<dbReference type="AlphaFoldDB" id="A0ABD6F4D8"/>
<feature type="compositionally biased region" description="Polar residues" evidence="4">
    <location>
        <begin position="154"/>
        <end position="182"/>
    </location>
</feature>
<organism evidence="6 7">
    <name type="scientific">Gnathostoma spinigerum</name>
    <dbReference type="NCBI Taxonomy" id="75299"/>
    <lineage>
        <taxon>Eukaryota</taxon>
        <taxon>Metazoa</taxon>
        <taxon>Ecdysozoa</taxon>
        <taxon>Nematoda</taxon>
        <taxon>Chromadorea</taxon>
        <taxon>Rhabditida</taxon>
        <taxon>Spirurina</taxon>
        <taxon>Gnathostomatomorpha</taxon>
        <taxon>Gnathostomatoidea</taxon>
        <taxon>Gnathostomatidae</taxon>
        <taxon>Gnathostoma</taxon>
    </lineage>
</organism>
<dbReference type="PROSITE" id="PS50039">
    <property type="entry name" value="FORK_HEAD_3"/>
    <property type="match status" value="1"/>
</dbReference>
<keyword evidence="7" id="KW-1185">Reference proteome</keyword>
<comment type="subcellular location">
    <subcellularLocation>
        <location evidence="3">Nucleus</location>
    </subcellularLocation>
</comment>
<keyword evidence="1 3" id="KW-0238">DNA-binding</keyword>
<comment type="caution">
    <text evidence="6">The sequence shown here is derived from an EMBL/GenBank/DDBJ whole genome shotgun (WGS) entry which is preliminary data.</text>
</comment>
<dbReference type="InterPro" id="IPR050211">
    <property type="entry name" value="FOX_domain-containing"/>
</dbReference>
<dbReference type="Pfam" id="PF00250">
    <property type="entry name" value="Forkhead"/>
    <property type="match status" value="1"/>
</dbReference>
<dbReference type="GO" id="GO:0003677">
    <property type="term" value="F:DNA binding"/>
    <property type="evidence" value="ECO:0007669"/>
    <property type="project" value="UniProtKB-UniRule"/>
</dbReference>
<dbReference type="Proteomes" id="UP001608902">
    <property type="component" value="Unassembled WGS sequence"/>
</dbReference>
<dbReference type="PRINTS" id="PR00053">
    <property type="entry name" value="FORKHEAD"/>
</dbReference>
<feature type="domain" description="Fork-head" evidence="5">
    <location>
        <begin position="1"/>
        <end position="78"/>
    </location>
</feature>
<gene>
    <name evidence="6" type="ORF">AB6A40_011189</name>
</gene>
<feature type="DNA-binding region" description="Fork-head" evidence="3">
    <location>
        <begin position="1"/>
        <end position="78"/>
    </location>
</feature>
<feature type="non-terminal residue" evidence="6">
    <location>
        <position position="241"/>
    </location>
</feature>
<evidence type="ECO:0000256" key="2">
    <source>
        <dbReference type="ARBA" id="ARBA00023242"/>
    </source>
</evidence>
<evidence type="ECO:0000256" key="1">
    <source>
        <dbReference type="ARBA" id="ARBA00023125"/>
    </source>
</evidence>
<evidence type="ECO:0000313" key="6">
    <source>
        <dbReference type="EMBL" id="MFH4984480.1"/>
    </source>
</evidence>
<dbReference type="InterPro" id="IPR001766">
    <property type="entry name" value="Fork_head_dom"/>
</dbReference>
<evidence type="ECO:0000256" key="3">
    <source>
        <dbReference type="PROSITE-ProRule" id="PRU00089"/>
    </source>
</evidence>
<dbReference type="SUPFAM" id="SSF46785">
    <property type="entry name" value="Winged helix' DNA-binding domain"/>
    <property type="match status" value="1"/>
</dbReference>
<keyword evidence="2 3" id="KW-0539">Nucleus</keyword>